<evidence type="ECO:0000256" key="2">
    <source>
        <dbReference type="SAM" id="SignalP"/>
    </source>
</evidence>
<feature type="transmembrane region" description="Helical" evidence="1">
    <location>
        <begin position="241"/>
        <end position="261"/>
    </location>
</feature>
<evidence type="ECO:0000313" key="3">
    <source>
        <dbReference type="EMBL" id="EJI84196.1"/>
    </source>
</evidence>
<dbReference type="RefSeq" id="WP_008610063.1">
    <property type="nucleotide sequence ID" value="NZ_ALAB01000039.1"/>
</dbReference>
<protein>
    <recommendedName>
        <fullName evidence="5">PEP-CTERM protein-sorting domain-containing protein</fullName>
    </recommendedName>
</protein>
<keyword evidence="4" id="KW-1185">Reference proteome</keyword>
<proteinExistence type="predicted"/>
<keyword evidence="2" id="KW-0732">Signal</keyword>
<evidence type="ECO:0000256" key="1">
    <source>
        <dbReference type="SAM" id="Phobius"/>
    </source>
</evidence>
<dbReference type="Proteomes" id="UP000012043">
    <property type="component" value="Unassembled WGS sequence"/>
</dbReference>
<organism evidence="3 4">
    <name type="scientific">Alishewanella aestuarii B11</name>
    <dbReference type="NCBI Taxonomy" id="1197174"/>
    <lineage>
        <taxon>Bacteria</taxon>
        <taxon>Pseudomonadati</taxon>
        <taxon>Pseudomonadota</taxon>
        <taxon>Gammaproteobacteria</taxon>
        <taxon>Alteromonadales</taxon>
        <taxon>Alteromonadaceae</taxon>
        <taxon>Alishewanella</taxon>
    </lineage>
</organism>
<evidence type="ECO:0008006" key="5">
    <source>
        <dbReference type="Google" id="ProtNLM"/>
    </source>
</evidence>
<evidence type="ECO:0000313" key="4">
    <source>
        <dbReference type="Proteomes" id="UP000012043"/>
    </source>
</evidence>
<feature type="chain" id="PRO_5003745289" description="PEP-CTERM protein-sorting domain-containing protein" evidence="2">
    <location>
        <begin position="23"/>
        <end position="267"/>
    </location>
</feature>
<name>J1QFC5_9ALTE</name>
<reference evidence="3 4" key="1">
    <citation type="journal article" date="2012" name="J. Bacteriol.">
        <title>Genome Sequence of Pectin-Degrading Alishewanella aestuarii Strain B11T, Isolated from Tidal Flat Sediment.</title>
        <authorList>
            <person name="Jung J."/>
            <person name="Choi S."/>
            <person name="Chun J."/>
            <person name="Park W."/>
        </authorList>
    </citation>
    <scope>NUCLEOTIDE SEQUENCE [LARGE SCALE GENOMIC DNA]</scope>
    <source>
        <strain evidence="3 4">B11</strain>
    </source>
</reference>
<accession>J1QFC5</accession>
<dbReference type="NCBIfam" id="TIGR02595">
    <property type="entry name" value="PEP_CTERM"/>
    <property type="match status" value="1"/>
</dbReference>
<feature type="signal peptide" evidence="2">
    <location>
        <begin position="1"/>
        <end position="22"/>
    </location>
</feature>
<gene>
    <name evidence="3" type="ORF">AEST_30300</name>
</gene>
<comment type="caution">
    <text evidence="3">The sequence shown here is derived from an EMBL/GenBank/DDBJ whole genome shotgun (WGS) entry which is preliminary data.</text>
</comment>
<sequence>MKYVTSFIGAAALAVASFNASAATVSAGGVVWDEVANGGVLGNFNFQQWYSTTAYGVGSQGQQTITSNTAVPILTPNAHLNGIGVFTSLNDGRLVFGNQYCAGEVSCALTFAFGGLKVASLTPGEFIFDTSAAWLNVYFQSPAIATAVNNSSNNNYNNQFANVQNGTLWASFAFDSAILRAQALTGSGGFFEAMLSVTGGLPDVVAALDRQNGMSDIYINTQAAFGTNGNYSSGGSGRVELIPAPASIALLGLGLLGLAGARRFKKA</sequence>
<keyword evidence="1" id="KW-1133">Transmembrane helix</keyword>
<keyword evidence="1" id="KW-0812">Transmembrane</keyword>
<dbReference type="PATRIC" id="fig|1197174.4.peg.2962"/>
<dbReference type="InterPro" id="IPR013424">
    <property type="entry name" value="Ice-binding_C"/>
</dbReference>
<dbReference type="EMBL" id="ALAB01000039">
    <property type="protein sequence ID" value="EJI84196.1"/>
    <property type="molecule type" value="Genomic_DNA"/>
</dbReference>
<keyword evidence="1" id="KW-0472">Membrane</keyword>
<dbReference type="AlphaFoldDB" id="J1QFC5"/>